<dbReference type="AlphaFoldDB" id="A0A4U8UKH6"/>
<evidence type="ECO:0000313" key="3">
    <source>
        <dbReference type="Proteomes" id="UP000298663"/>
    </source>
</evidence>
<organism evidence="2 3">
    <name type="scientific">Steinernema carpocapsae</name>
    <name type="common">Entomopathogenic nematode</name>
    <dbReference type="NCBI Taxonomy" id="34508"/>
    <lineage>
        <taxon>Eukaryota</taxon>
        <taxon>Metazoa</taxon>
        <taxon>Ecdysozoa</taxon>
        <taxon>Nematoda</taxon>
        <taxon>Chromadorea</taxon>
        <taxon>Rhabditida</taxon>
        <taxon>Tylenchina</taxon>
        <taxon>Panagrolaimomorpha</taxon>
        <taxon>Strongyloidoidea</taxon>
        <taxon>Steinernematidae</taxon>
        <taxon>Steinernema</taxon>
    </lineage>
</organism>
<keyword evidence="3" id="KW-1185">Reference proteome</keyword>
<dbReference type="Proteomes" id="UP000298663">
    <property type="component" value="Chromosome X"/>
</dbReference>
<protein>
    <recommendedName>
        <fullName evidence="1">F-box domain-containing protein</fullName>
    </recommendedName>
</protein>
<gene>
    <name evidence="2" type="ORF">L596_000813</name>
</gene>
<evidence type="ECO:0000259" key="1">
    <source>
        <dbReference type="PROSITE" id="PS50181"/>
    </source>
</evidence>
<name>A0A4U8UKH6_STECR</name>
<reference evidence="2 3" key="1">
    <citation type="journal article" date="2015" name="Genome Biol.">
        <title>Comparative genomics of Steinernema reveals deeply conserved gene regulatory networks.</title>
        <authorList>
            <person name="Dillman A.R."/>
            <person name="Macchietto M."/>
            <person name="Porter C.F."/>
            <person name="Rogers A."/>
            <person name="Williams B."/>
            <person name="Antoshechkin I."/>
            <person name="Lee M.M."/>
            <person name="Goodwin Z."/>
            <person name="Lu X."/>
            <person name="Lewis E.E."/>
            <person name="Goodrich-Blair H."/>
            <person name="Stock S.P."/>
            <person name="Adams B.J."/>
            <person name="Sternberg P.W."/>
            <person name="Mortazavi A."/>
        </authorList>
    </citation>
    <scope>NUCLEOTIDE SEQUENCE [LARGE SCALE GENOMIC DNA]</scope>
    <source>
        <strain evidence="2 3">ALL</strain>
    </source>
</reference>
<feature type="domain" description="F-box" evidence="1">
    <location>
        <begin position="7"/>
        <end position="53"/>
    </location>
</feature>
<comment type="caution">
    <text evidence="2">The sequence shown here is derived from an EMBL/GenBank/DDBJ whole genome shotgun (WGS) entry which is preliminary data.</text>
</comment>
<accession>A0A4U8UKH6</accession>
<reference evidence="2 3" key="2">
    <citation type="journal article" date="2019" name="G3 (Bethesda)">
        <title>Hybrid Assembly of the Genome of the Entomopathogenic Nematode Steinernema carpocapsae Identifies the X-Chromosome.</title>
        <authorList>
            <person name="Serra L."/>
            <person name="Macchietto M."/>
            <person name="Macias-Munoz A."/>
            <person name="McGill C.J."/>
            <person name="Rodriguez I.M."/>
            <person name="Rodriguez B."/>
            <person name="Murad R."/>
            <person name="Mortazavi A."/>
        </authorList>
    </citation>
    <scope>NUCLEOTIDE SEQUENCE [LARGE SCALE GENOMIC DNA]</scope>
    <source>
        <strain evidence="2 3">ALL</strain>
    </source>
</reference>
<dbReference type="InterPro" id="IPR001810">
    <property type="entry name" value="F-box_dom"/>
</dbReference>
<evidence type="ECO:0000313" key="2">
    <source>
        <dbReference type="EMBL" id="TMS33029.1"/>
    </source>
</evidence>
<proteinExistence type="predicted"/>
<dbReference type="PROSITE" id="PS50181">
    <property type="entry name" value="FBOX"/>
    <property type="match status" value="1"/>
</dbReference>
<dbReference type="EMBL" id="CM016762">
    <property type="protein sequence ID" value="TMS33029.1"/>
    <property type="molecule type" value="Genomic_DNA"/>
</dbReference>
<dbReference type="EMBL" id="AZBU02000001">
    <property type="protein sequence ID" value="TMS33029.1"/>
    <property type="molecule type" value="Genomic_DNA"/>
</dbReference>
<sequence length="349" mass="40072">MVPGQLPKSLGSFPNELLLQIASHCDVRTLLEWRRISSRFAALALKTLIDLNLVPAHVAVKSEADLIEGHSKGSKEREMTPDGKKSIRIKKKRADPTQVQFRRVRSQTEVELCYFIPEFMVIQGISLHTELEDRVGDTVRILKSDKSHSLYDTTIFLRSVTFSPNVLQLIEAMGTKPLGELRFIWTPKFLPEENFRALDACLSFFRAVRGTLRSFAHIEGPFSFAEVLECFNQVETARFDLYPCRMTHGGLKILSEFIEGLRSHPRKLHMLFRLQRIDPRVTRDVLEAWRPVNDFLSTAYSFHPSHTLELNLDSDRESRIEVKQGWVIRITLHSICFRIVCAAEPLLDS</sequence>